<keyword evidence="2 4" id="KW-0067">ATP-binding</keyword>
<dbReference type="FunFam" id="3.40.50.300:FF:001025">
    <property type="entry name" value="ATPase family, AAA domain-containing 2B"/>
    <property type="match status" value="1"/>
</dbReference>
<proteinExistence type="inferred from homology"/>
<dbReference type="SMART" id="SM00382">
    <property type="entry name" value="AAA"/>
    <property type="match status" value="1"/>
</dbReference>
<feature type="domain" description="AAA+ ATPase" evidence="5">
    <location>
        <begin position="143"/>
        <end position="286"/>
    </location>
</feature>
<dbReference type="Gene3D" id="1.10.8.60">
    <property type="match status" value="1"/>
</dbReference>
<dbReference type="InterPro" id="IPR003593">
    <property type="entry name" value="AAA+_ATPase"/>
</dbReference>
<reference evidence="7" key="1">
    <citation type="journal article" date="2023" name="Commun. Biol.">
        <title>Genome analysis of Parmales, the sister group of diatoms, reveals the evolutionary specialization of diatoms from phago-mixotrophs to photoautotrophs.</title>
        <authorList>
            <person name="Ban H."/>
            <person name="Sato S."/>
            <person name="Yoshikawa S."/>
            <person name="Yamada K."/>
            <person name="Nakamura Y."/>
            <person name="Ichinomiya M."/>
            <person name="Sato N."/>
            <person name="Blanc-Mathieu R."/>
            <person name="Endo H."/>
            <person name="Kuwata A."/>
            <person name="Ogata H."/>
        </authorList>
    </citation>
    <scope>NUCLEOTIDE SEQUENCE [LARGE SCALE GENOMIC DNA]</scope>
    <source>
        <strain evidence="7">NIES 3699</strain>
    </source>
</reference>
<evidence type="ECO:0000256" key="2">
    <source>
        <dbReference type="ARBA" id="ARBA00022840"/>
    </source>
</evidence>
<dbReference type="PANTHER" id="PTHR23077">
    <property type="entry name" value="AAA-FAMILY ATPASE"/>
    <property type="match status" value="1"/>
</dbReference>
<keyword evidence="7" id="KW-1185">Reference proteome</keyword>
<dbReference type="InterPro" id="IPR027417">
    <property type="entry name" value="P-loop_NTPase"/>
</dbReference>
<dbReference type="InterPro" id="IPR003959">
    <property type="entry name" value="ATPase_AAA_core"/>
</dbReference>
<dbReference type="SUPFAM" id="SSF52540">
    <property type="entry name" value="P-loop containing nucleoside triphosphate hydrolases"/>
    <property type="match status" value="1"/>
</dbReference>
<dbReference type="Pfam" id="PF00004">
    <property type="entry name" value="AAA"/>
    <property type="match status" value="1"/>
</dbReference>
<accession>A0A9W7KXX7</accession>
<evidence type="ECO:0000256" key="3">
    <source>
        <dbReference type="ARBA" id="ARBA00023054"/>
    </source>
</evidence>
<evidence type="ECO:0000313" key="6">
    <source>
        <dbReference type="EMBL" id="GMI15888.1"/>
    </source>
</evidence>
<dbReference type="GO" id="GO:0016887">
    <property type="term" value="F:ATP hydrolysis activity"/>
    <property type="evidence" value="ECO:0007669"/>
    <property type="project" value="InterPro"/>
</dbReference>
<protein>
    <recommendedName>
        <fullName evidence="5">AAA+ ATPase domain-containing protein</fullName>
    </recommendedName>
</protein>
<dbReference type="AlphaFoldDB" id="A0A9W7KXX7"/>
<comment type="caution">
    <text evidence="6">The sequence shown here is derived from an EMBL/GenBank/DDBJ whole genome shotgun (WGS) entry which is preliminary data.</text>
</comment>
<dbReference type="Gene3D" id="3.40.50.300">
    <property type="entry name" value="P-loop containing nucleotide triphosphate hydrolases"/>
    <property type="match status" value="1"/>
</dbReference>
<dbReference type="GO" id="GO:0005524">
    <property type="term" value="F:ATP binding"/>
    <property type="evidence" value="ECO:0007669"/>
    <property type="project" value="UniProtKB-KW"/>
</dbReference>
<evidence type="ECO:0000259" key="5">
    <source>
        <dbReference type="SMART" id="SM00382"/>
    </source>
</evidence>
<evidence type="ECO:0000313" key="7">
    <source>
        <dbReference type="Proteomes" id="UP001165160"/>
    </source>
</evidence>
<dbReference type="InterPro" id="IPR050168">
    <property type="entry name" value="AAA_ATPase_domain"/>
</dbReference>
<sequence>MVTNFLDKLDEEFRNSIDEEVFLGPSLSSRTSVFLSVCSELGATCDDVDKCCENLVGYVAGDIRNLLEVTVKESGRTFGKKEIQRAQKKVQPSCFRLDNLLHKPSTTWSSIGGSAGGAKSETRRAVEWPLLKKDLFSKLKITPPRGILFYGPPGTGKTLLAKASSNSSGVCFISLSPSDVYKQPYVGSAEEVIRMTFRMARNAKPCILFVDEIDGIVGNNGGKSGMERSGVEARVMTTFLNEMDGADVDKDDGVLVLAATNRPWTLDKALLRAGRFEKRIYVGPPDEEGRKEIYKVHTKEMVANKLHLDYDILAEESENFTGAEIEGVCRRGKGELLQREIDTGESNVDSTEAMKIFVELIVKVKPLLMKPGVMDDLNDFRAQI</sequence>
<keyword evidence="1 4" id="KW-0547">Nucleotide-binding</keyword>
<dbReference type="PROSITE" id="PS00674">
    <property type="entry name" value="AAA"/>
    <property type="match status" value="1"/>
</dbReference>
<gene>
    <name evidence="6" type="ORF">TrVE_jg8831</name>
</gene>
<dbReference type="Proteomes" id="UP001165160">
    <property type="component" value="Unassembled WGS sequence"/>
</dbReference>
<dbReference type="PANTHER" id="PTHR23077:SF117">
    <property type="entry name" value="AAA+ ATPASE DOMAIN-CONTAINING PROTEIN"/>
    <property type="match status" value="1"/>
</dbReference>
<evidence type="ECO:0000256" key="1">
    <source>
        <dbReference type="ARBA" id="ARBA00022741"/>
    </source>
</evidence>
<dbReference type="EMBL" id="BRXX01000535">
    <property type="protein sequence ID" value="GMI15888.1"/>
    <property type="molecule type" value="Genomic_DNA"/>
</dbReference>
<dbReference type="InterPro" id="IPR003960">
    <property type="entry name" value="ATPase_AAA_CS"/>
</dbReference>
<keyword evidence="3" id="KW-0175">Coiled coil</keyword>
<name>A0A9W7KXX7_9STRA</name>
<evidence type="ECO:0000256" key="4">
    <source>
        <dbReference type="RuleBase" id="RU003651"/>
    </source>
</evidence>
<organism evidence="6 7">
    <name type="scientific">Triparma verrucosa</name>
    <dbReference type="NCBI Taxonomy" id="1606542"/>
    <lineage>
        <taxon>Eukaryota</taxon>
        <taxon>Sar</taxon>
        <taxon>Stramenopiles</taxon>
        <taxon>Ochrophyta</taxon>
        <taxon>Bolidophyceae</taxon>
        <taxon>Parmales</taxon>
        <taxon>Triparmaceae</taxon>
        <taxon>Triparma</taxon>
    </lineage>
</organism>
<comment type="similarity">
    <text evidence="4">Belongs to the AAA ATPase family.</text>
</comment>